<dbReference type="Proteomes" id="UP000318017">
    <property type="component" value="Chromosome"/>
</dbReference>
<evidence type="ECO:0000313" key="1">
    <source>
        <dbReference type="EMBL" id="QDV23864.1"/>
    </source>
</evidence>
<dbReference type="AlphaFoldDB" id="A0A518G5L5"/>
<name>A0A518G5L5_9BACT</name>
<proteinExistence type="predicted"/>
<dbReference type="Pfam" id="PF13376">
    <property type="entry name" value="OmdA"/>
    <property type="match status" value="1"/>
</dbReference>
<dbReference type="OrthoDB" id="9796999at2"/>
<evidence type="ECO:0000313" key="2">
    <source>
        <dbReference type="Proteomes" id="UP000318017"/>
    </source>
</evidence>
<keyword evidence="2" id="KW-1185">Reference proteome</keyword>
<dbReference type="RefSeq" id="WP_145077101.1">
    <property type="nucleotide sequence ID" value="NZ_CP036298.1"/>
</dbReference>
<dbReference type="EMBL" id="CP036298">
    <property type="protein sequence ID" value="QDV23864.1"/>
    <property type="molecule type" value="Genomic_DNA"/>
</dbReference>
<sequence length="200" mass="22840">MPQPDAARIRTFASPNELGRWLEANHATECELWVKMFKKTSGVASVTWDDVVVEALCWGWIDGVKKSIDDQVYLQRITPRRARSNWSKRNKAHAERLIREGRMTESGLVHVRAAKADGRWENAYTASETEVPADFMAALESEPKAKQFFETLNKSSRYVIAYGLASAKKSETRQKRFAKFMDMLVREENPNSGRSKVKKA</sequence>
<reference evidence="1 2" key="1">
    <citation type="submission" date="2019-02" db="EMBL/GenBank/DDBJ databases">
        <title>Deep-cultivation of Planctomycetes and their phenomic and genomic characterization uncovers novel biology.</title>
        <authorList>
            <person name="Wiegand S."/>
            <person name="Jogler M."/>
            <person name="Boedeker C."/>
            <person name="Pinto D."/>
            <person name="Vollmers J."/>
            <person name="Rivas-Marin E."/>
            <person name="Kohn T."/>
            <person name="Peeters S.H."/>
            <person name="Heuer A."/>
            <person name="Rast P."/>
            <person name="Oberbeckmann S."/>
            <person name="Bunk B."/>
            <person name="Jeske O."/>
            <person name="Meyerdierks A."/>
            <person name="Storesund J.E."/>
            <person name="Kallscheuer N."/>
            <person name="Luecker S."/>
            <person name="Lage O.M."/>
            <person name="Pohl T."/>
            <person name="Merkel B.J."/>
            <person name="Hornburger P."/>
            <person name="Mueller R.-W."/>
            <person name="Bruemmer F."/>
            <person name="Labrenz M."/>
            <person name="Spormann A.M."/>
            <person name="Op den Camp H."/>
            <person name="Overmann J."/>
            <person name="Amann R."/>
            <person name="Jetten M.S.M."/>
            <person name="Mascher T."/>
            <person name="Medema M.H."/>
            <person name="Devos D.P."/>
            <person name="Kaster A.-K."/>
            <person name="Ovreas L."/>
            <person name="Rohde M."/>
            <person name="Galperin M.Y."/>
            <person name="Jogler C."/>
        </authorList>
    </citation>
    <scope>NUCLEOTIDE SEQUENCE [LARGE SCALE GENOMIC DNA]</scope>
    <source>
        <strain evidence="1 2">Q31a</strain>
    </source>
</reference>
<gene>
    <name evidence="1" type="ORF">Q31a_21710</name>
</gene>
<organism evidence="1 2">
    <name type="scientific">Aureliella helgolandensis</name>
    <dbReference type="NCBI Taxonomy" id="2527968"/>
    <lineage>
        <taxon>Bacteria</taxon>
        <taxon>Pseudomonadati</taxon>
        <taxon>Planctomycetota</taxon>
        <taxon>Planctomycetia</taxon>
        <taxon>Pirellulales</taxon>
        <taxon>Pirellulaceae</taxon>
        <taxon>Aureliella</taxon>
    </lineage>
</organism>
<evidence type="ECO:0008006" key="3">
    <source>
        <dbReference type="Google" id="ProtNLM"/>
    </source>
</evidence>
<dbReference type="KEGG" id="ahel:Q31a_21710"/>
<accession>A0A518G5L5</accession>
<protein>
    <recommendedName>
        <fullName evidence="3">Bacteriocin-protection, YdeI or OmpD-Associated</fullName>
    </recommendedName>
</protein>